<evidence type="ECO:0000259" key="2">
    <source>
        <dbReference type="PROSITE" id="PS50072"/>
    </source>
</evidence>
<dbReference type="SUPFAM" id="SSF50891">
    <property type="entry name" value="Cyclophilin-like"/>
    <property type="match status" value="1"/>
</dbReference>
<dbReference type="PROSITE" id="PS50072">
    <property type="entry name" value="CSA_PPIASE_2"/>
    <property type="match status" value="1"/>
</dbReference>
<feature type="domain" description="PPIase cyclophilin-type" evidence="2">
    <location>
        <begin position="164"/>
        <end position="333"/>
    </location>
</feature>
<feature type="compositionally biased region" description="Low complexity" evidence="1">
    <location>
        <begin position="224"/>
        <end position="235"/>
    </location>
</feature>
<feature type="compositionally biased region" description="Low complexity" evidence="1">
    <location>
        <begin position="347"/>
        <end position="359"/>
    </location>
</feature>
<dbReference type="AlphaFoldDB" id="A0A448Z800"/>
<dbReference type="GO" id="GO:0003755">
    <property type="term" value="F:peptidyl-prolyl cis-trans isomerase activity"/>
    <property type="evidence" value="ECO:0007669"/>
    <property type="project" value="InterPro"/>
</dbReference>
<dbReference type="OrthoDB" id="193499at2759"/>
<dbReference type="Pfam" id="PF00160">
    <property type="entry name" value="Pro_isomerase"/>
    <property type="match status" value="1"/>
</dbReference>
<feature type="region of interest" description="Disordered" evidence="1">
    <location>
        <begin position="346"/>
        <end position="368"/>
    </location>
</feature>
<accession>A0A448Z800</accession>
<sequence>MNSSLVVASSVARRLRRASSTSILTGWGTAASTAVASLSTFGNASLTRSSGNDTIGSNHHANADVAAAPCAVQRRFMGSGGGTRGARGHGWWVNYRAGKGGRHLQGTYSHLDLESMEKWNDAVFQLGRQLAYLDVKVEALVDEDNDSGEDQNEQSQQQQQQVHRLTLELASEALPLATDNVVKLLQSSNLGENDGSEESPGYLSSTLHRIEKGVGILGGLVTDNPNHNPNNMNAPLTKRRMGRCHPDHRMRTSHTAMDVSSEKLVLNHLPGVITMLQPRIGEIDSRFLILSHNAPHLDGVSVAVGRLVDSLEIVQEWESSLITSHGVPTNMVLRVVGCGLLEDGDSKATASKNSSSNGTEARAQQESM</sequence>
<dbReference type="Gene3D" id="2.40.100.10">
    <property type="entry name" value="Cyclophilin-like"/>
    <property type="match status" value="1"/>
</dbReference>
<organism evidence="3 4">
    <name type="scientific">Pseudo-nitzschia multistriata</name>
    <dbReference type="NCBI Taxonomy" id="183589"/>
    <lineage>
        <taxon>Eukaryota</taxon>
        <taxon>Sar</taxon>
        <taxon>Stramenopiles</taxon>
        <taxon>Ochrophyta</taxon>
        <taxon>Bacillariophyta</taxon>
        <taxon>Bacillariophyceae</taxon>
        <taxon>Bacillariophycidae</taxon>
        <taxon>Bacillariales</taxon>
        <taxon>Bacillariaceae</taxon>
        <taxon>Pseudo-nitzschia</taxon>
    </lineage>
</organism>
<keyword evidence="4" id="KW-1185">Reference proteome</keyword>
<protein>
    <recommendedName>
        <fullName evidence="2">PPIase cyclophilin-type domain-containing protein</fullName>
    </recommendedName>
</protein>
<evidence type="ECO:0000313" key="4">
    <source>
        <dbReference type="Proteomes" id="UP000291116"/>
    </source>
</evidence>
<dbReference type="Proteomes" id="UP000291116">
    <property type="component" value="Unassembled WGS sequence"/>
</dbReference>
<name>A0A448Z800_9STRA</name>
<evidence type="ECO:0000313" key="3">
    <source>
        <dbReference type="EMBL" id="VEU38182.1"/>
    </source>
</evidence>
<dbReference type="InterPro" id="IPR002130">
    <property type="entry name" value="Cyclophilin-type_PPIase_dom"/>
</dbReference>
<gene>
    <name evidence="3" type="ORF">PSNMU_V1.4_AUG-EV-PASAV3_0049990</name>
</gene>
<proteinExistence type="predicted"/>
<feature type="region of interest" description="Disordered" evidence="1">
    <location>
        <begin position="220"/>
        <end position="239"/>
    </location>
</feature>
<reference evidence="3 4" key="1">
    <citation type="submission" date="2019-01" db="EMBL/GenBank/DDBJ databases">
        <authorList>
            <person name="Ferrante I. M."/>
        </authorList>
    </citation>
    <scope>NUCLEOTIDE SEQUENCE [LARGE SCALE GENOMIC DNA]</scope>
    <source>
        <strain evidence="3 4">B856</strain>
    </source>
</reference>
<dbReference type="InterPro" id="IPR029000">
    <property type="entry name" value="Cyclophilin-like_dom_sf"/>
</dbReference>
<dbReference type="EMBL" id="CAACVS010000158">
    <property type="protein sequence ID" value="VEU38182.1"/>
    <property type="molecule type" value="Genomic_DNA"/>
</dbReference>
<evidence type="ECO:0000256" key="1">
    <source>
        <dbReference type="SAM" id="MobiDB-lite"/>
    </source>
</evidence>